<protein>
    <recommendedName>
        <fullName evidence="2">Single-stranded-DNA-specific exonuclease RecJ</fullName>
    </recommendedName>
</protein>
<evidence type="ECO:0000259" key="7">
    <source>
        <dbReference type="Pfam" id="PF02272"/>
    </source>
</evidence>
<dbReference type="KEGG" id="ptes:JQU52_00355"/>
<dbReference type="Pfam" id="PF02272">
    <property type="entry name" value="DHHA1"/>
    <property type="match status" value="1"/>
</dbReference>
<dbReference type="AlphaFoldDB" id="A0A892ZKR4"/>
<organism evidence="9 10">
    <name type="scientific">Paralysiella testudinis</name>
    <dbReference type="NCBI Taxonomy" id="2809020"/>
    <lineage>
        <taxon>Bacteria</taxon>
        <taxon>Pseudomonadati</taxon>
        <taxon>Pseudomonadota</taxon>
        <taxon>Betaproteobacteria</taxon>
        <taxon>Neisseriales</taxon>
        <taxon>Neisseriaceae</taxon>
        <taxon>Paralysiella</taxon>
    </lineage>
</organism>
<keyword evidence="4" id="KW-0378">Hydrolase</keyword>
<dbReference type="NCBIfam" id="TIGR00644">
    <property type="entry name" value="recJ"/>
    <property type="match status" value="1"/>
</dbReference>
<feature type="domain" description="RecJ OB" evidence="8">
    <location>
        <begin position="462"/>
        <end position="558"/>
    </location>
</feature>
<evidence type="ECO:0000256" key="2">
    <source>
        <dbReference type="ARBA" id="ARBA00019841"/>
    </source>
</evidence>
<dbReference type="InterPro" id="IPR003156">
    <property type="entry name" value="DHHA1_dom"/>
</dbReference>
<dbReference type="PANTHER" id="PTHR30255:SF2">
    <property type="entry name" value="SINGLE-STRANDED-DNA-SPECIFIC EXONUCLEASE RECJ"/>
    <property type="match status" value="1"/>
</dbReference>
<comment type="similarity">
    <text evidence="1">Belongs to the RecJ family.</text>
</comment>
<feature type="domain" description="DHHA1" evidence="7">
    <location>
        <begin position="352"/>
        <end position="448"/>
    </location>
</feature>
<dbReference type="GO" id="GO:0003676">
    <property type="term" value="F:nucleic acid binding"/>
    <property type="evidence" value="ECO:0007669"/>
    <property type="project" value="InterPro"/>
</dbReference>
<dbReference type="Pfam" id="PF01368">
    <property type="entry name" value="DHH"/>
    <property type="match status" value="1"/>
</dbReference>
<gene>
    <name evidence="9" type="primary">recJ</name>
    <name evidence="9" type="ORF">JQU52_00355</name>
</gene>
<sequence>MSAKIRIRQADHHAYQTLLAAGTDPLLARLCAARNVKTAAELGDKLTQLLPYGDLKNITAATERLTLAIARQERILIVADYDADGATACAVAMIGLARMGAQVDFLVPNRFEHGYGLTPQLAEMAAERQAQFIMTVDNGIASVAGVAHAQALGLDVLITDHHLPGDTLPNCIIVNPNQPGCGFAAKSLAGVGVVFYVLMALRAHLRQQQHFHARLPEPNLAELLDLVALGTVADVVSLDHNNRILVAQGIKRMRAGLMRPGIRALFDIAKRDWRKAQPFDLGFAIGPRINAAGRLDDMSLGIACLLAADDASAQALAAQLDALNRERRQIEHSMLDEALAGLDNINANQFSVVAYRDDWHQGVVGIVASRLRERFHRPVIVFAPADNGEIRGSGRSIAALHLRDALDLVSKREPDLILKFGGHAMAAGLSIAEAKLPRFQAAFEAVVAEWLNSDDLNQCYITDGVLDTEQLCLNQAQQLAAQVWGQGFTPPSFTDEFTVVWQKPVGTQHLKAGLCKNGHIVEALFFRCTDTLPPTIRTVYRPVANEWRNQIELQLYIDYWEAGDVQPAS</sequence>
<proteinExistence type="inferred from homology"/>
<keyword evidence="10" id="KW-1185">Reference proteome</keyword>
<dbReference type="GO" id="GO:0008409">
    <property type="term" value="F:5'-3' exonuclease activity"/>
    <property type="evidence" value="ECO:0007669"/>
    <property type="project" value="InterPro"/>
</dbReference>
<feature type="domain" description="DDH" evidence="6">
    <location>
        <begin position="74"/>
        <end position="231"/>
    </location>
</feature>
<dbReference type="Proteomes" id="UP000653156">
    <property type="component" value="Chromosome"/>
</dbReference>
<evidence type="ECO:0000256" key="4">
    <source>
        <dbReference type="ARBA" id="ARBA00022801"/>
    </source>
</evidence>
<keyword evidence="3" id="KW-0540">Nuclease</keyword>
<dbReference type="Pfam" id="PF17768">
    <property type="entry name" value="RecJ_OB"/>
    <property type="match status" value="1"/>
</dbReference>
<name>A0A892ZKR4_9NEIS</name>
<accession>A0A892ZKR4</accession>
<evidence type="ECO:0000259" key="6">
    <source>
        <dbReference type="Pfam" id="PF01368"/>
    </source>
</evidence>
<dbReference type="InterPro" id="IPR004610">
    <property type="entry name" value="RecJ"/>
</dbReference>
<reference evidence="9" key="1">
    <citation type="submission" date="2021-02" db="EMBL/GenBank/DDBJ databases">
        <title>Neisseriaceae sp. 26B isolated from the cloaca of a Common Toad-headed Turtle (Mesoclemmys nasuta).</title>
        <authorList>
            <person name="Spergser J."/>
            <person name="Busse H.-J."/>
        </authorList>
    </citation>
    <scope>NUCLEOTIDE SEQUENCE</scope>
    <source>
        <strain evidence="9">26B</strain>
    </source>
</reference>
<dbReference type="RefSeq" id="WP_230340614.1">
    <property type="nucleotide sequence ID" value="NZ_CP069798.1"/>
</dbReference>
<dbReference type="EMBL" id="CP069798">
    <property type="protein sequence ID" value="QRQ83213.1"/>
    <property type="molecule type" value="Genomic_DNA"/>
</dbReference>
<evidence type="ECO:0000313" key="9">
    <source>
        <dbReference type="EMBL" id="QRQ83213.1"/>
    </source>
</evidence>
<dbReference type="InterPro" id="IPR001667">
    <property type="entry name" value="DDH_dom"/>
</dbReference>
<dbReference type="GO" id="GO:0006310">
    <property type="term" value="P:DNA recombination"/>
    <property type="evidence" value="ECO:0007669"/>
    <property type="project" value="InterPro"/>
</dbReference>
<dbReference type="Gene3D" id="3.10.310.30">
    <property type="match status" value="1"/>
</dbReference>
<dbReference type="InterPro" id="IPR038763">
    <property type="entry name" value="DHH_sf"/>
</dbReference>
<evidence type="ECO:0000256" key="5">
    <source>
        <dbReference type="ARBA" id="ARBA00022839"/>
    </source>
</evidence>
<dbReference type="Gene3D" id="3.90.1640.30">
    <property type="match status" value="1"/>
</dbReference>
<dbReference type="InterPro" id="IPR041122">
    <property type="entry name" value="RecJ_OB"/>
</dbReference>
<evidence type="ECO:0000256" key="3">
    <source>
        <dbReference type="ARBA" id="ARBA00022722"/>
    </source>
</evidence>
<dbReference type="PANTHER" id="PTHR30255">
    <property type="entry name" value="SINGLE-STRANDED-DNA-SPECIFIC EXONUCLEASE RECJ"/>
    <property type="match status" value="1"/>
</dbReference>
<evidence type="ECO:0000313" key="10">
    <source>
        <dbReference type="Proteomes" id="UP000653156"/>
    </source>
</evidence>
<dbReference type="SUPFAM" id="SSF64182">
    <property type="entry name" value="DHH phosphoesterases"/>
    <property type="match status" value="1"/>
</dbReference>
<dbReference type="FunFam" id="3.90.1640.30:FF:000001">
    <property type="entry name" value="Single-stranded-DNA-specific exonuclease RecJ"/>
    <property type="match status" value="1"/>
</dbReference>
<evidence type="ECO:0000256" key="1">
    <source>
        <dbReference type="ARBA" id="ARBA00005915"/>
    </source>
</evidence>
<dbReference type="GO" id="GO:0006281">
    <property type="term" value="P:DNA repair"/>
    <property type="evidence" value="ECO:0007669"/>
    <property type="project" value="InterPro"/>
</dbReference>
<dbReference type="InterPro" id="IPR051673">
    <property type="entry name" value="SSDNA_exonuclease_RecJ"/>
</dbReference>
<evidence type="ECO:0000259" key="8">
    <source>
        <dbReference type="Pfam" id="PF17768"/>
    </source>
</evidence>
<keyword evidence="5 9" id="KW-0269">Exonuclease</keyword>